<protein>
    <submittedName>
        <fullName evidence="1">Uncharacterized protein</fullName>
    </submittedName>
</protein>
<evidence type="ECO:0000313" key="1">
    <source>
        <dbReference type="EMBL" id="GAI05292.1"/>
    </source>
</evidence>
<reference evidence="1" key="1">
    <citation type="journal article" date="2014" name="Front. Microbiol.">
        <title>High frequency of phylogenetically diverse reductive dehalogenase-homologous genes in deep subseafloor sedimentary metagenomes.</title>
        <authorList>
            <person name="Kawai M."/>
            <person name="Futagami T."/>
            <person name="Toyoda A."/>
            <person name="Takaki Y."/>
            <person name="Nishi S."/>
            <person name="Hori S."/>
            <person name="Arai W."/>
            <person name="Tsubouchi T."/>
            <person name="Morono Y."/>
            <person name="Uchiyama I."/>
            <person name="Ito T."/>
            <person name="Fujiyama A."/>
            <person name="Inagaki F."/>
            <person name="Takami H."/>
        </authorList>
    </citation>
    <scope>NUCLEOTIDE SEQUENCE</scope>
    <source>
        <strain evidence="1">Expedition CK06-06</strain>
    </source>
</reference>
<feature type="non-terminal residue" evidence="1">
    <location>
        <position position="1"/>
    </location>
</feature>
<proteinExistence type="predicted"/>
<gene>
    <name evidence="1" type="ORF">S06H3_19345</name>
</gene>
<organism evidence="1">
    <name type="scientific">marine sediment metagenome</name>
    <dbReference type="NCBI Taxonomy" id="412755"/>
    <lineage>
        <taxon>unclassified sequences</taxon>
        <taxon>metagenomes</taxon>
        <taxon>ecological metagenomes</taxon>
    </lineage>
</organism>
<dbReference type="AlphaFoldDB" id="X1KE21"/>
<name>X1KE21_9ZZZZ</name>
<comment type="caution">
    <text evidence="1">The sequence shown here is derived from an EMBL/GenBank/DDBJ whole genome shotgun (WGS) entry which is preliminary data.</text>
</comment>
<sequence length="37" mass="4369">REYFLQLFISLYDKAEEIFGSEAVLAKRILLDVRPQP</sequence>
<dbReference type="EMBL" id="BARV01009895">
    <property type="protein sequence ID" value="GAI05292.1"/>
    <property type="molecule type" value="Genomic_DNA"/>
</dbReference>
<accession>X1KE21</accession>